<dbReference type="AlphaFoldDB" id="A0AAD7W9I6"/>
<accession>A0AAD7W9I6</accession>
<keyword evidence="2" id="KW-1185">Reference proteome</keyword>
<comment type="caution">
    <text evidence="1">The sequence shown here is derived from an EMBL/GenBank/DDBJ whole genome shotgun (WGS) entry which is preliminary data.</text>
</comment>
<evidence type="ECO:0000313" key="1">
    <source>
        <dbReference type="EMBL" id="KAJ8388483.1"/>
    </source>
</evidence>
<sequence>MSTGSAAAPRLSFPVWAELRGPGAQVQKLRASGLSRTAERKRATLPGPFVVIGAELAGHGGRVRESERASVKSGPR</sequence>
<dbReference type="Proteomes" id="UP001221898">
    <property type="component" value="Unassembled WGS sequence"/>
</dbReference>
<reference evidence="1" key="1">
    <citation type="journal article" date="2023" name="Science">
        <title>Genome structures resolve the early diversification of teleost fishes.</title>
        <authorList>
            <person name="Parey E."/>
            <person name="Louis A."/>
            <person name="Montfort J."/>
            <person name="Bouchez O."/>
            <person name="Roques C."/>
            <person name="Iampietro C."/>
            <person name="Lluch J."/>
            <person name="Castinel A."/>
            <person name="Donnadieu C."/>
            <person name="Desvignes T."/>
            <person name="Floi Bucao C."/>
            <person name="Jouanno E."/>
            <person name="Wen M."/>
            <person name="Mejri S."/>
            <person name="Dirks R."/>
            <person name="Jansen H."/>
            <person name="Henkel C."/>
            <person name="Chen W.J."/>
            <person name="Zahm M."/>
            <person name="Cabau C."/>
            <person name="Klopp C."/>
            <person name="Thompson A.W."/>
            <person name="Robinson-Rechavi M."/>
            <person name="Braasch I."/>
            <person name="Lecointre G."/>
            <person name="Bobe J."/>
            <person name="Postlethwait J.H."/>
            <person name="Berthelot C."/>
            <person name="Roest Crollius H."/>
            <person name="Guiguen Y."/>
        </authorList>
    </citation>
    <scope>NUCLEOTIDE SEQUENCE</scope>
    <source>
        <strain evidence="1">NC1722</strain>
    </source>
</reference>
<organism evidence="1 2">
    <name type="scientific">Aldrovandia affinis</name>
    <dbReference type="NCBI Taxonomy" id="143900"/>
    <lineage>
        <taxon>Eukaryota</taxon>
        <taxon>Metazoa</taxon>
        <taxon>Chordata</taxon>
        <taxon>Craniata</taxon>
        <taxon>Vertebrata</taxon>
        <taxon>Euteleostomi</taxon>
        <taxon>Actinopterygii</taxon>
        <taxon>Neopterygii</taxon>
        <taxon>Teleostei</taxon>
        <taxon>Notacanthiformes</taxon>
        <taxon>Halosauridae</taxon>
        <taxon>Aldrovandia</taxon>
    </lineage>
</organism>
<name>A0AAD7W9I6_9TELE</name>
<evidence type="ECO:0000313" key="2">
    <source>
        <dbReference type="Proteomes" id="UP001221898"/>
    </source>
</evidence>
<dbReference type="EMBL" id="JAINUG010000194">
    <property type="protein sequence ID" value="KAJ8388483.1"/>
    <property type="molecule type" value="Genomic_DNA"/>
</dbReference>
<proteinExistence type="predicted"/>
<protein>
    <submittedName>
        <fullName evidence="1">Uncharacterized protein</fullName>
    </submittedName>
</protein>
<gene>
    <name evidence="1" type="ORF">AAFF_G00133590</name>
</gene>